<feature type="region of interest" description="Disordered" evidence="1">
    <location>
        <begin position="53"/>
        <end position="114"/>
    </location>
</feature>
<dbReference type="EMBL" id="AVOT02000952">
    <property type="protein sequence ID" value="MBW0465094.1"/>
    <property type="molecule type" value="Genomic_DNA"/>
</dbReference>
<feature type="transmembrane region" description="Helical" evidence="2">
    <location>
        <begin position="12"/>
        <end position="30"/>
    </location>
</feature>
<protein>
    <submittedName>
        <fullName evidence="3">Uncharacterized protein</fullName>
    </submittedName>
</protein>
<keyword evidence="2" id="KW-1133">Transmembrane helix</keyword>
<feature type="compositionally biased region" description="Pro residues" evidence="1">
    <location>
        <begin position="75"/>
        <end position="90"/>
    </location>
</feature>
<feature type="compositionally biased region" description="Polar residues" evidence="1">
    <location>
        <begin position="92"/>
        <end position="103"/>
    </location>
</feature>
<keyword evidence="2" id="KW-0812">Transmembrane</keyword>
<reference evidence="3" key="1">
    <citation type="submission" date="2021-03" db="EMBL/GenBank/DDBJ databases">
        <title>Draft genome sequence of rust myrtle Austropuccinia psidii MF-1, a brazilian biotype.</title>
        <authorList>
            <person name="Quecine M.C."/>
            <person name="Pachon D.M.R."/>
            <person name="Bonatelli M.L."/>
            <person name="Correr F.H."/>
            <person name="Franceschini L.M."/>
            <person name="Leite T.F."/>
            <person name="Margarido G.R.A."/>
            <person name="Almeida C.A."/>
            <person name="Ferrarezi J.A."/>
            <person name="Labate C.A."/>
        </authorList>
    </citation>
    <scope>NUCLEOTIDE SEQUENCE</scope>
    <source>
        <strain evidence="3">MF-1</strain>
    </source>
</reference>
<comment type="caution">
    <text evidence="3">The sequence shown here is derived from an EMBL/GenBank/DDBJ whole genome shotgun (WGS) entry which is preliminary data.</text>
</comment>
<evidence type="ECO:0000313" key="4">
    <source>
        <dbReference type="Proteomes" id="UP000765509"/>
    </source>
</evidence>
<gene>
    <name evidence="3" type="ORF">O181_004809</name>
</gene>
<evidence type="ECO:0000313" key="3">
    <source>
        <dbReference type="EMBL" id="MBW0465094.1"/>
    </source>
</evidence>
<name>A0A9Q3BGZ1_9BASI</name>
<accession>A0A9Q3BGZ1</accession>
<keyword evidence="4" id="KW-1185">Reference proteome</keyword>
<evidence type="ECO:0000256" key="2">
    <source>
        <dbReference type="SAM" id="Phobius"/>
    </source>
</evidence>
<keyword evidence="2" id="KW-0472">Membrane</keyword>
<evidence type="ECO:0000256" key="1">
    <source>
        <dbReference type="SAM" id="MobiDB-lite"/>
    </source>
</evidence>
<dbReference type="Proteomes" id="UP000765509">
    <property type="component" value="Unassembled WGS sequence"/>
</dbReference>
<sequence>MRDLWVMHSSEFIFKIIVAYVGTASFRFHTTKSTSKKFHSQILPSTPQNFQPVLSTVPSSVPPPSHNLSTSRPYPASPIRPSPIQHPRPSPILTSQQLQPVSRTSRRREDWSPLPFPASQVFQRREHWPIRVTREDQNCEPLRYDHISKKVTKQLYKNYFNKKN</sequence>
<organism evidence="3 4">
    <name type="scientific">Austropuccinia psidii MF-1</name>
    <dbReference type="NCBI Taxonomy" id="1389203"/>
    <lineage>
        <taxon>Eukaryota</taxon>
        <taxon>Fungi</taxon>
        <taxon>Dikarya</taxon>
        <taxon>Basidiomycota</taxon>
        <taxon>Pucciniomycotina</taxon>
        <taxon>Pucciniomycetes</taxon>
        <taxon>Pucciniales</taxon>
        <taxon>Sphaerophragmiaceae</taxon>
        <taxon>Austropuccinia</taxon>
    </lineage>
</organism>
<dbReference type="AlphaFoldDB" id="A0A9Q3BGZ1"/>
<proteinExistence type="predicted"/>